<dbReference type="PANTHER" id="PTHR10066:SF67">
    <property type="entry name" value="BETA-GLUCURONIDASE"/>
    <property type="match status" value="1"/>
</dbReference>
<name>A0ABV1HCH2_9FIRM</name>
<feature type="domain" description="Glycoside hydrolase family 2 immunoglobulin-like beta-sandwich" evidence="7">
    <location>
        <begin position="198"/>
        <end position="277"/>
    </location>
</feature>
<evidence type="ECO:0000256" key="2">
    <source>
        <dbReference type="ARBA" id="ARBA00012761"/>
    </source>
</evidence>
<feature type="domain" description="Glycosyl hydrolases family 2 sugar binding" evidence="9">
    <location>
        <begin position="19"/>
        <end position="184"/>
    </location>
</feature>
<dbReference type="PRINTS" id="PR00132">
    <property type="entry name" value="GLHYDRLASE2"/>
</dbReference>
<evidence type="ECO:0000256" key="6">
    <source>
        <dbReference type="RuleBase" id="RU361154"/>
    </source>
</evidence>
<keyword evidence="11" id="KW-1185">Reference proteome</keyword>
<dbReference type="InterPro" id="IPR013783">
    <property type="entry name" value="Ig-like_fold"/>
</dbReference>
<evidence type="ECO:0000259" key="8">
    <source>
        <dbReference type="Pfam" id="PF02836"/>
    </source>
</evidence>
<dbReference type="InterPro" id="IPR006104">
    <property type="entry name" value="Glyco_hydro_2_N"/>
</dbReference>
<dbReference type="RefSeq" id="WP_353529831.1">
    <property type="nucleotide sequence ID" value="NZ_JBBMEX010000002.1"/>
</dbReference>
<keyword evidence="4 6" id="KW-0378">Hydrolase</keyword>
<dbReference type="Pfam" id="PF02836">
    <property type="entry name" value="Glyco_hydro_2_C"/>
    <property type="match status" value="1"/>
</dbReference>
<dbReference type="Pfam" id="PF02837">
    <property type="entry name" value="Glyco_hydro_2_N"/>
    <property type="match status" value="1"/>
</dbReference>
<dbReference type="InterPro" id="IPR017853">
    <property type="entry name" value="GH"/>
</dbReference>
<organism evidence="10 11">
    <name type="scientific">Maccoyibacter intestinihominis</name>
    <dbReference type="NCBI Taxonomy" id="3133499"/>
    <lineage>
        <taxon>Bacteria</taxon>
        <taxon>Bacillati</taxon>
        <taxon>Bacillota</taxon>
        <taxon>Clostridia</taxon>
        <taxon>Lachnospirales</taxon>
        <taxon>Lachnospiraceae</taxon>
        <taxon>Maccoyibacter</taxon>
    </lineage>
</organism>
<accession>A0ABV1HCH2</accession>
<evidence type="ECO:0000256" key="4">
    <source>
        <dbReference type="ARBA" id="ARBA00022801"/>
    </source>
</evidence>
<evidence type="ECO:0000259" key="9">
    <source>
        <dbReference type="Pfam" id="PF02837"/>
    </source>
</evidence>
<dbReference type="Pfam" id="PF00703">
    <property type="entry name" value="Glyco_hydro_2"/>
    <property type="match status" value="1"/>
</dbReference>
<dbReference type="InterPro" id="IPR006102">
    <property type="entry name" value="Ig-like_GH2"/>
</dbReference>
<dbReference type="Gene3D" id="2.60.40.10">
    <property type="entry name" value="Immunoglobulins"/>
    <property type="match status" value="1"/>
</dbReference>
<keyword evidence="5 6" id="KW-0326">Glycosidase</keyword>
<dbReference type="InterPro" id="IPR008979">
    <property type="entry name" value="Galactose-bd-like_sf"/>
</dbReference>
<dbReference type="Gene3D" id="2.60.120.260">
    <property type="entry name" value="Galactose-binding domain-like"/>
    <property type="match status" value="1"/>
</dbReference>
<dbReference type="GO" id="GO:0004566">
    <property type="term" value="F:beta-glucuronidase activity"/>
    <property type="evidence" value="ECO:0007669"/>
    <property type="project" value="UniProtKB-EC"/>
</dbReference>
<evidence type="ECO:0000256" key="5">
    <source>
        <dbReference type="ARBA" id="ARBA00023295"/>
    </source>
</evidence>
<feature type="domain" description="Glycoside hydrolase family 2 catalytic" evidence="8">
    <location>
        <begin position="279"/>
        <end position="599"/>
    </location>
</feature>
<proteinExistence type="inferred from homology"/>
<dbReference type="EC" id="3.2.1.31" evidence="2"/>
<dbReference type="PROSITE" id="PS00719">
    <property type="entry name" value="GLYCOSYL_HYDROL_F2_1"/>
    <property type="match status" value="1"/>
</dbReference>
<evidence type="ECO:0000313" key="10">
    <source>
        <dbReference type="EMBL" id="MEQ2556777.1"/>
    </source>
</evidence>
<dbReference type="InterPro" id="IPR036156">
    <property type="entry name" value="Beta-gal/glucu_dom_sf"/>
</dbReference>
<gene>
    <name evidence="10" type="primary">uidA</name>
    <name evidence="10" type="ORF">WMO43_02625</name>
</gene>
<dbReference type="InterPro" id="IPR023230">
    <property type="entry name" value="Glyco_hydro_2_CS"/>
</dbReference>
<protein>
    <recommendedName>
        <fullName evidence="3">Beta-glucuronidase</fullName>
        <ecNumber evidence="2">3.2.1.31</ecNumber>
    </recommendedName>
</protein>
<evidence type="ECO:0000259" key="7">
    <source>
        <dbReference type="Pfam" id="PF00703"/>
    </source>
</evidence>
<dbReference type="Gene3D" id="3.20.20.80">
    <property type="entry name" value="Glycosidases"/>
    <property type="match status" value="1"/>
</dbReference>
<reference evidence="10 11" key="1">
    <citation type="submission" date="2024-03" db="EMBL/GenBank/DDBJ databases">
        <title>Human intestinal bacterial collection.</title>
        <authorList>
            <person name="Pauvert C."/>
            <person name="Hitch T.C.A."/>
            <person name="Clavel T."/>
        </authorList>
    </citation>
    <scope>NUCLEOTIDE SEQUENCE [LARGE SCALE GENOMIC DNA]</scope>
    <source>
        <strain evidence="10 11">CLA-AA-H185</strain>
    </source>
</reference>
<dbReference type="SUPFAM" id="SSF49303">
    <property type="entry name" value="beta-Galactosidase/glucuronidase domain"/>
    <property type="match status" value="1"/>
</dbReference>
<dbReference type="NCBIfam" id="NF007538">
    <property type="entry name" value="PRK10150.1"/>
    <property type="match status" value="1"/>
</dbReference>
<dbReference type="SUPFAM" id="SSF51445">
    <property type="entry name" value="(Trans)glycosidases"/>
    <property type="match status" value="1"/>
</dbReference>
<evidence type="ECO:0000313" key="11">
    <source>
        <dbReference type="Proteomes" id="UP001454489"/>
    </source>
</evidence>
<dbReference type="EMBL" id="JBBMEX010000002">
    <property type="protein sequence ID" value="MEQ2556777.1"/>
    <property type="molecule type" value="Genomic_DNA"/>
</dbReference>
<comment type="caution">
    <text evidence="10">The sequence shown here is derived from an EMBL/GenBank/DDBJ whole genome shotgun (WGS) entry which is preliminary data.</text>
</comment>
<evidence type="ECO:0000256" key="1">
    <source>
        <dbReference type="ARBA" id="ARBA00007401"/>
    </source>
</evidence>
<sequence>MLEHSMLYPKTTLTRRRISMDGMWKFCLDEKAVGEKEGWMDGIPGEEMIPVPASFQDFYTEKDIREYTGDFWYETDFFVPGEWEGREILLRFGAATHRAGVYVNGILITEHEGGFLPFSADVTTVVRYDSYNKVVVKVNNELNCTNIPCGETITLPNGKKMSKPYFDFFNYAGLQRSVYLLALPRESVVDFDLDYAIHGKNAEVSYQVRTNGEHAVQLELLDAEGNCVAQKDGKEGVLYVENAHLWQVRNAYLYRLRIRIMDGEELIDEYEQEIGIRTVKVEGTDILLNGEPVYLRGFGKHEDSDIVGRGFNIGIMKRDFELMKWIGANSFRTSHYPYSEEIYQMADREGFLIIDEVPAVGMFQSLMNFMEASTGKQTAFFEKETTPVLLKAHLRAIEEMIARDKNHPSVVAWSLLNEPETTNEAAVPYFKEVFDLANKLDMQKRPRTFALIMNSLPDTCKCYQFSDIIALNRYYGWYMKGGYEISVAEELFRKEMNAWKEKKLNKPFIFTEYGADTLASEHKLPSVMWSQEYQDEYLKMTHEVFDSYDFIKGEQIWNFADFQTTEGIMRVNGNKKGVFTRQRQPKDIAYKLKERWENLPLDYKK</sequence>
<comment type="similarity">
    <text evidence="1 6">Belongs to the glycosyl hydrolase 2 family.</text>
</comment>
<dbReference type="InterPro" id="IPR006103">
    <property type="entry name" value="Glyco_hydro_2_cat"/>
</dbReference>
<dbReference type="PANTHER" id="PTHR10066">
    <property type="entry name" value="BETA-GLUCURONIDASE"/>
    <property type="match status" value="1"/>
</dbReference>
<dbReference type="SUPFAM" id="SSF49785">
    <property type="entry name" value="Galactose-binding domain-like"/>
    <property type="match status" value="1"/>
</dbReference>
<dbReference type="Proteomes" id="UP001454489">
    <property type="component" value="Unassembled WGS sequence"/>
</dbReference>
<dbReference type="InterPro" id="IPR006101">
    <property type="entry name" value="Glyco_hydro_2"/>
</dbReference>
<evidence type="ECO:0000256" key="3">
    <source>
        <dbReference type="ARBA" id="ARBA00016205"/>
    </source>
</evidence>